<proteinExistence type="predicted"/>
<name>A0A2K9NI00_9PROT</name>
<dbReference type="AlphaFoldDB" id="A0A2K9NI00"/>
<dbReference type="InterPro" id="IPR011990">
    <property type="entry name" value="TPR-like_helical_dom_sf"/>
</dbReference>
<dbReference type="Proteomes" id="UP000234752">
    <property type="component" value="Chromosome eg_2"/>
</dbReference>
<dbReference type="EMBL" id="CP025612">
    <property type="protein sequence ID" value="AUN31925.1"/>
    <property type="molecule type" value="Genomic_DNA"/>
</dbReference>
<protein>
    <submittedName>
        <fullName evidence="1">Uncharacterized protein</fullName>
    </submittedName>
</protein>
<gene>
    <name evidence="1" type="ORF">C0V82_15945</name>
</gene>
<dbReference type="Pfam" id="PF13414">
    <property type="entry name" value="TPR_11"/>
    <property type="match status" value="1"/>
</dbReference>
<dbReference type="Gene3D" id="3.40.50.2000">
    <property type="entry name" value="Glycogen Phosphorylase B"/>
    <property type="match status" value="1"/>
</dbReference>
<dbReference type="RefSeq" id="WP_102113480.1">
    <property type="nucleotide sequence ID" value="NZ_BMGN01000012.1"/>
</dbReference>
<dbReference type="InterPro" id="IPR052943">
    <property type="entry name" value="TMTC_O-mannosyl-trnsfr"/>
</dbReference>
<keyword evidence="2" id="KW-1185">Reference proteome</keyword>
<sequence length="597" mass="64871">MNVQHQSSTAIAELQAAIALHDAGRLAEAETAYRSVLDRAPGHGDALNRLGVLHLQRGEYAAAASIMEAAVKAVPDDPVRHSNLASALRRLNRLPDALNACLQALRLAPDFADGLVNLVNILDHMQRPGDAVAAQQQLIALRPYSAEARLQLGRLLILDNKPEAAIEAMYELLAMQPLSVHAYTNMGVALRRLGRLDDAATAYRTALGFAPDDPGLLSNLGIVLQDQDRYTEAIECFRRAIAKQPDSATAHLNLSIAYREEMLIEQSVSSARATLQHDPALAAGHTSLAMGLLMQGKYEEGLAEYEWRSRMPDFPSPRRDFASPAWDGSDMAGRTLLVHDEQGVGDALQFVRYIPVLRERGVNVVLECNSQLVRLLGGVPGLGPVIGRFQPLPPHDAHVSLLSLPHLLGARIDNVPAAPYLAAEPELQAQWADKLSRYQGLKVGMVWAGNPEFKADRLRSPGLAAVRPLLEAGGVSFFGLQKGPGRKDLETAGPLPGNFVDLGPEIGDFADTAAIMANLDLIITSCTGPAHLAGGLGRPTFTLLPFSPDWRWLEKGEDTFWYPSMRLFRQERRGEWAPVVRRVADALAALVARSKLT</sequence>
<dbReference type="SUPFAM" id="SSF53756">
    <property type="entry name" value="UDP-Glycosyltransferase/glycogen phosphorylase"/>
    <property type="match status" value="1"/>
</dbReference>
<dbReference type="PROSITE" id="PS50005">
    <property type="entry name" value="TPR"/>
    <property type="match status" value="3"/>
</dbReference>
<organism evidence="1 2">
    <name type="scientific">Niveispirillum cyanobacteriorum</name>
    <dbReference type="NCBI Taxonomy" id="1612173"/>
    <lineage>
        <taxon>Bacteria</taxon>
        <taxon>Pseudomonadati</taxon>
        <taxon>Pseudomonadota</taxon>
        <taxon>Alphaproteobacteria</taxon>
        <taxon>Rhodospirillales</taxon>
        <taxon>Azospirillaceae</taxon>
        <taxon>Niveispirillum</taxon>
    </lineage>
</organism>
<accession>A0A2K9NI00</accession>
<dbReference type="SMART" id="SM00028">
    <property type="entry name" value="TPR"/>
    <property type="match status" value="8"/>
</dbReference>
<evidence type="ECO:0000313" key="2">
    <source>
        <dbReference type="Proteomes" id="UP000234752"/>
    </source>
</evidence>
<dbReference type="InterPro" id="IPR019734">
    <property type="entry name" value="TPR_rpt"/>
</dbReference>
<dbReference type="Gene3D" id="1.25.40.10">
    <property type="entry name" value="Tetratricopeptide repeat domain"/>
    <property type="match status" value="3"/>
</dbReference>
<dbReference type="SUPFAM" id="SSF48452">
    <property type="entry name" value="TPR-like"/>
    <property type="match status" value="1"/>
</dbReference>
<dbReference type="Pfam" id="PF13432">
    <property type="entry name" value="TPR_16"/>
    <property type="match status" value="3"/>
</dbReference>
<reference evidence="1 2" key="1">
    <citation type="submission" date="2017-12" db="EMBL/GenBank/DDBJ databases">
        <title>Genomes of bacteria within cyanobacterial aggregates.</title>
        <authorList>
            <person name="Cai H."/>
        </authorList>
    </citation>
    <scope>NUCLEOTIDE SEQUENCE [LARGE SCALE GENOMIC DNA]</scope>
    <source>
        <strain evidence="1 2">TH16</strain>
    </source>
</reference>
<dbReference type="PANTHER" id="PTHR44809:SF1">
    <property type="entry name" value="PROTEIN O-MANNOSYL-TRANSFERASE TMTC1"/>
    <property type="match status" value="1"/>
</dbReference>
<dbReference type="PANTHER" id="PTHR44809">
    <property type="match status" value="1"/>
</dbReference>
<evidence type="ECO:0000313" key="1">
    <source>
        <dbReference type="EMBL" id="AUN31925.1"/>
    </source>
</evidence>
<dbReference type="OrthoDB" id="6193797at2"/>
<dbReference type="KEGG" id="ncb:C0V82_15945"/>